<keyword evidence="1" id="KW-1133">Transmembrane helix</keyword>
<accession>A0ABQ0MXQ8</accession>
<keyword evidence="3" id="KW-1185">Reference proteome</keyword>
<evidence type="ECO:0000313" key="2">
    <source>
        <dbReference type="EMBL" id="GAW97167.1"/>
    </source>
</evidence>
<keyword evidence="1" id="KW-0472">Membrane</keyword>
<gene>
    <name evidence="2" type="ORF">MTCD1_02793</name>
</gene>
<keyword evidence="1" id="KW-0812">Transmembrane</keyword>
<organism evidence="2 3">
    <name type="scientific">Colwellia marinimaniae</name>
    <dbReference type="NCBI Taxonomy" id="1513592"/>
    <lineage>
        <taxon>Bacteria</taxon>
        <taxon>Pseudomonadati</taxon>
        <taxon>Pseudomonadota</taxon>
        <taxon>Gammaproteobacteria</taxon>
        <taxon>Alteromonadales</taxon>
        <taxon>Colwelliaceae</taxon>
        <taxon>Colwellia</taxon>
    </lineage>
</organism>
<evidence type="ECO:0000256" key="1">
    <source>
        <dbReference type="SAM" id="Phobius"/>
    </source>
</evidence>
<sequence length="195" mass="21657">MCNEKSISYDSDGYSKSLDKLVAMSEKEYYVHLVDINRHQVVVARTLLWLAVILIGFDIAIIEWAYTKASKLPDLVPILTPCYFFVIFSIIFGVLAFAFSAIAIPAFGGYKPLYNNSWADYSNSAHEKLLSGQDSIYMNTLNDLLTNLDAACSKGNTTNAARGLKLRISSILTILSATFAGIGFIIFSFNYYLKA</sequence>
<feature type="transmembrane region" description="Helical" evidence="1">
    <location>
        <begin position="171"/>
        <end position="193"/>
    </location>
</feature>
<name>A0ABQ0MXQ8_9GAMM</name>
<reference evidence="2 3" key="1">
    <citation type="submission" date="2017-06" db="EMBL/GenBank/DDBJ databases">
        <title>Whole Genome Sequences of Colwellia marinimaniae MTCD1.</title>
        <authorList>
            <person name="Kusumoto H."/>
            <person name="Inoue M."/>
            <person name="Tanikawa K."/>
            <person name="Maeji H."/>
            <person name="Cameron J.H."/>
            <person name="Bartlett D.H."/>
        </authorList>
    </citation>
    <scope>NUCLEOTIDE SEQUENCE [LARGE SCALE GENOMIC DNA]</scope>
    <source>
        <strain evidence="2 3">MTCD1</strain>
    </source>
</reference>
<feature type="transmembrane region" description="Helical" evidence="1">
    <location>
        <begin position="47"/>
        <end position="66"/>
    </location>
</feature>
<proteinExistence type="predicted"/>
<dbReference type="EMBL" id="BDQM01000027">
    <property type="protein sequence ID" value="GAW97167.1"/>
    <property type="molecule type" value="Genomic_DNA"/>
</dbReference>
<protein>
    <submittedName>
        <fullName evidence="2">Uncharacterized protein</fullName>
    </submittedName>
</protein>
<comment type="caution">
    <text evidence="2">The sequence shown here is derived from an EMBL/GenBank/DDBJ whole genome shotgun (WGS) entry which is preliminary data.</text>
</comment>
<evidence type="ECO:0000313" key="3">
    <source>
        <dbReference type="Proteomes" id="UP000197068"/>
    </source>
</evidence>
<feature type="transmembrane region" description="Helical" evidence="1">
    <location>
        <begin position="78"/>
        <end position="104"/>
    </location>
</feature>
<dbReference type="RefSeq" id="WP_057183217.1">
    <property type="nucleotide sequence ID" value="NZ_BDQM01000027.1"/>
</dbReference>
<dbReference type="Proteomes" id="UP000197068">
    <property type="component" value="Unassembled WGS sequence"/>
</dbReference>